<protein>
    <submittedName>
        <fullName evidence="2">Uncharacterized protein</fullName>
    </submittedName>
</protein>
<organism evidence="2 3">
    <name type="scientific">Pleurodeles waltl</name>
    <name type="common">Iberian ribbed newt</name>
    <dbReference type="NCBI Taxonomy" id="8319"/>
    <lineage>
        <taxon>Eukaryota</taxon>
        <taxon>Metazoa</taxon>
        <taxon>Chordata</taxon>
        <taxon>Craniata</taxon>
        <taxon>Vertebrata</taxon>
        <taxon>Euteleostomi</taxon>
        <taxon>Amphibia</taxon>
        <taxon>Batrachia</taxon>
        <taxon>Caudata</taxon>
        <taxon>Salamandroidea</taxon>
        <taxon>Salamandridae</taxon>
        <taxon>Pleurodelinae</taxon>
        <taxon>Pleurodeles</taxon>
    </lineage>
</organism>
<reference evidence="2" key="1">
    <citation type="journal article" date="2022" name="bioRxiv">
        <title>Sequencing and chromosome-scale assembly of the giantPleurodeles waltlgenome.</title>
        <authorList>
            <person name="Brown T."/>
            <person name="Elewa A."/>
            <person name="Iarovenko S."/>
            <person name="Subramanian E."/>
            <person name="Araus A.J."/>
            <person name="Petzold A."/>
            <person name="Susuki M."/>
            <person name="Suzuki K.-i.T."/>
            <person name="Hayashi T."/>
            <person name="Toyoda A."/>
            <person name="Oliveira C."/>
            <person name="Osipova E."/>
            <person name="Leigh N.D."/>
            <person name="Simon A."/>
            <person name="Yun M.H."/>
        </authorList>
    </citation>
    <scope>NUCLEOTIDE SEQUENCE</scope>
    <source>
        <strain evidence="2">20211129_DDA</strain>
        <tissue evidence="2">Liver</tissue>
    </source>
</reference>
<evidence type="ECO:0000313" key="2">
    <source>
        <dbReference type="EMBL" id="KAJ1149434.1"/>
    </source>
</evidence>
<dbReference type="EMBL" id="JANPWB010000009">
    <property type="protein sequence ID" value="KAJ1149434.1"/>
    <property type="molecule type" value="Genomic_DNA"/>
</dbReference>
<keyword evidence="3" id="KW-1185">Reference proteome</keyword>
<dbReference type="AlphaFoldDB" id="A0AAV7RDY8"/>
<feature type="region of interest" description="Disordered" evidence="1">
    <location>
        <begin position="41"/>
        <end position="60"/>
    </location>
</feature>
<accession>A0AAV7RDY8</accession>
<evidence type="ECO:0000256" key="1">
    <source>
        <dbReference type="SAM" id="MobiDB-lite"/>
    </source>
</evidence>
<gene>
    <name evidence="2" type="ORF">NDU88_002244</name>
</gene>
<name>A0AAV7RDY8_PLEWA</name>
<sequence length="117" mass="12332">MRPALVLRAYCSFAGGRGNLLAPERVAGVRGGLNGGKLVERTAGTGAGAGIGSPRDDAPRLEKAWRRPVPVSAQRWDDSVSRIEIQQDGTMRVVDPEKAVELAGSSDMEAGVLYVDA</sequence>
<comment type="caution">
    <text evidence="2">The sequence shown here is derived from an EMBL/GenBank/DDBJ whole genome shotgun (WGS) entry which is preliminary data.</text>
</comment>
<evidence type="ECO:0000313" key="3">
    <source>
        <dbReference type="Proteomes" id="UP001066276"/>
    </source>
</evidence>
<dbReference type="Proteomes" id="UP001066276">
    <property type="component" value="Chromosome 5"/>
</dbReference>
<proteinExistence type="predicted"/>